<organism evidence="2 3">
    <name type="scientific">Anaeromyxobacter diazotrophicus</name>
    <dbReference type="NCBI Taxonomy" id="2590199"/>
    <lineage>
        <taxon>Bacteria</taxon>
        <taxon>Pseudomonadati</taxon>
        <taxon>Myxococcota</taxon>
        <taxon>Myxococcia</taxon>
        <taxon>Myxococcales</taxon>
        <taxon>Cystobacterineae</taxon>
        <taxon>Anaeromyxobacteraceae</taxon>
        <taxon>Anaeromyxobacter</taxon>
    </lineage>
</organism>
<evidence type="ECO:0000313" key="2">
    <source>
        <dbReference type="EMBL" id="GEJ57268.1"/>
    </source>
</evidence>
<dbReference type="EMBL" id="BJTG01000004">
    <property type="protein sequence ID" value="GEJ57268.1"/>
    <property type="molecule type" value="Genomic_DNA"/>
</dbReference>
<evidence type="ECO:0000313" key="3">
    <source>
        <dbReference type="Proteomes" id="UP000503640"/>
    </source>
</evidence>
<feature type="signal peptide" evidence="1">
    <location>
        <begin position="1"/>
        <end position="26"/>
    </location>
</feature>
<feature type="chain" id="PRO_5029460365" description="Thiol:disulfide interchange protein DsbD N-terminal domain-containing protein" evidence="1">
    <location>
        <begin position="27"/>
        <end position="149"/>
    </location>
</feature>
<keyword evidence="3" id="KW-1185">Reference proteome</keyword>
<protein>
    <recommendedName>
        <fullName evidence="4">Thiol:disulfide interchange protein DsbD N-terminal domain-containing protein</fullName>
    </recommendedName>
</protein>
<evidence type="ECO:0000256" key="1">
    <source>
        <dbReference type="SAM" id="SignalP"/>
    </source>
</evidence>
<comment type="caution">
    <text evidence="2">The sequence shown here is derived from an EMBL/GenBank/DDBJ whole genome shotgun (WGS) entry which is preliminary data.</text>
</comment>
<evidence type="ECO:0008006" key="4">
    <source>
        <dbReference type="Google" id="ProtNLM"/>
    </source>
</evidence>
<dbReference type="AlphaFoldDB" id="A0A7I9VM39"/>
<keyword evidence="1" id="KW-0732">Signal</keyword>
<reference evidence="3" key="1">
    <citation type="journal article" date="2020" name="Appl. Environ. Microbiol.">
        <title>Diazotrophic Anaeromyxobacter Isolates from Soils.</title>
        <authorList>
            <person name="Masuda Y."/>
            <person name="Yamanaka H."/>
            <person name="Xu Z.X."/>
            <person name="Shiratori Y."/>
            <person name="Aono T."/>
            <person name="Amachi S."/>
            <person name="Senoo K."/>
            <person name="Itoh H."/>
        </authorList>
    </citation>
    <scope>NUCLEOTIDE SEQUENCE [LARGE SCALE GENOMIC DNA]</scope>
    <source>
        <strain evidence="3">R267</strain>
    </source>
</reference>
<dbReference type="Proteomes" id="UP000503640">
    <property type="component" value="Unassembled WGS sequence"/>
</dbReference>
<name>A0A7I9VM39_9BACT</name>
<sequence length="149" mass="15614">MEVLPMRSLRPLALAALCALAAPALAADPGAEAARAYALDTSASTAAVQAGQPGKLVVVIRPTAPGWHVHPQAPLKIRFEAPPVLKLEKSELGRRDAVDAKADAPRFEAPFVASAAGVQEAKANVDFFICSDQACVKQTRTVPIPVTVR</sequence>
<proteinExistence type="predicted"/>
<gene>
    <name evidence="2" type="ORF">AMYX_20090</name>
</gene>
<accession>A0A7I9VM39</accession>